<evidence type="ECO:0000256" key="2">
    <source>
        <dbReference type="ARBA" id="ARBA00022729"/>
    </source>
</evidence>
<reference evidence="7 8" key="1">
    <citation type="submission" date="2021-01" db="EMBL/GenBank/DDBJ databases">
        <title>Whole genome shotgun sequence of Actinoplanes couchii NBRC 106145.</title>
        <authorList>
            <person name="Komaki H."/>
            <person name="Tamura T."/>
        </authorList>
    </citation>
    <scope>NUCLEOTIDE SEQUENCE [LARGE SCALE GENOMIC DNA]</scope>
    <source>
        <strain evidence="7 8">NBRC 106145</strain>
    </source>
</reference>
<keyword evidence="4" id="KW-0564">Palmitate</keyword>
<keyword evidence="2 6" id="KW-0732">Signal</keyword>
<protein>
    <submittedName>
        <fullName evidence="7">Sugar ABC transporter substrate-binding protein</fullName>
    </submittedName>
</protein>
<evidence type="ECO:0000256" key="6">
    <source>
        <dbReference type="SAM" id="SignalP"/>
    </source>
</evidence>
<dbReference type="Proteomes" id="UP000612282">
    <property type="component" value="Unassembled WGS sequence"/>
</dbReference>
<evidence type="ECO:0000256" key="4">
    <source>
        <dbReference type="ARBA" id="ARBA00023139"/>
    </source>
</evidence>
<evidence type="ECO:0000313" key="8">
    <source>
        <dbReference type="Proteomes" id="UP000612282"/>
    </source>
</evidence>
<sequence length="417" mass="45110">MNSRIFRFAAAAMAVTLTLAGCSGGSSEADDNEPLQFLLSGDANQGGGYQAMATKYEAETGVKIKIVDIPYSDMLTRLRSGAQADDLPALARTSGVDPLWIDNVVDLADTAEKNKVIPSLVVRNDKNEVPALPSDLTAVGLFINKTLFDKAGVKYPGVGDTPWTWDEFVAALTKVKEGSGAKYGMVMDGSTHRLRSFMYQFGSKGTQKQADGSYALDAGGTTALEYFKKLNDDDIMPKSVWTSGDDASALFKTGQVAAYYSGVWQVTDFSKNITDFEWTTALMPAQPTRATNLGTNWMVVFKGSGVEDKAKAFVDWLYQPENYTELSQISGFLPAEQGLDIKYTANADAFAMFNAEIAASDPISGFQSTSGITDTIAGRMLETEALKEDTVKYLAGEQDLATTVKAINDQATEFYKK</sequence>
<feature type="signal peptide" evidence="6">
    <location>
        <begin position="1"/>
        <end position="29"/>
    </location>
</feature>
<dbReference type="PANTHER" id="PTHR43649">
    <property type="entry name" value="ARABINOSE-BINDING PROTEIN-RELATED"/>
    <property type="match status" value="1"/>
</dbReference>
<keyword evidence="3" id="KW-0472">Membrane</keyword>
<evidence type="ECO:0000256" key="1">
    <source>
        <dbReference type="ARBA" id="ARBA00022475"/>
    </source>
</evidence>
<organism evidence="7 8">
    <name type="scientific">Actinoplanes couchii</name>
    <dbReference type="NCBI Taxonomy" id="403638"/>
    <lineage>
        <taxon>Bacteria</taxon>
        <taxon>Bacillati</taxon>
        <taxon>Actinomycetota</taxon>
        <taxon>Actinomycetes</taxon>
        <taxon>Micromonosporales</taxon>
        <taxon>Micromonosporaceae</taxon>
        <taxon>Actinoplanes</taxon>
    </lineage>
</organism>
<keyword evidence="1" id="KW-1003">Cell membrane</keyword>
<gene>
    <name evidence="7" type="ORF">Aco03nite_032090</name>
</gene>
<accession>A0ABQ3X8G5</accession>
<evidence type="ECO:0000313" key="7">
    <source>
        <dbReference type="EMBL" id="GID54805.1"/>
    </source>
</evidence>
<dbReference type="Gene3D" id="3.40.190.10">
    <property type="entry name" value="Periplasmic binding protein-like II"/>
    <property type="match status" value="1"/>
</dbReference>
<proteinExistence type="predicted"/>
<keyword evidence="8" id="KW-1185">Reference proteome</keyword>
<dbReference type="SUPFAM" id="SSF53850">
    <property type="entry name" value="Periplasmic binding protein-like II"/>
    <property type="match status" value="1"/>
</dbReference>
<dbReference type="PROSITE" id="PS51257">
    <property type="entry name" value="PROKAR_LIPOPROTEIN"/>
    <property type="match status" value="1"/>
</dbReference>
<dbReference type="InterPro" id="IPR006059">
    <property type="entry name" value="SBP"/>
</dbReference>
<keyword evidence="5" id="KW-0449">Lipoprotein</keyword>
<name>A0ABQ3X8G5_9ACTN</name>
<dbReference type="RefSeq" id="WP_203795880.1">
    <property type="nucleotide sequence ID" value="NZ_BAAAQE010000036.1"/>
</dbReference>
<comment type="caution">
    <text evidence="7">The sequence shown here is derived from an EMBL/GenBank/DDBJ whole genome shotgun (WGS) entry which is preliminary data.</text>
</comment>
<dbReference type="Pfam" id="PF13416">
    <property type="entry name" value="SBP_bac_8"/>
    <property type="match status" value="1"/>
</dbReference>
<dbReference type="EMBL" id="BOMG01000042">
    <property type="protein sequence ID" value="GID54805.1"/>
    <property type="molecule type" value="Genomic_DNA"/>
</dbReference>
<evidence type="ECO:0000256" key="5">
    <source>
        <dbReference type="ARBA" id="ARBA00023288"/>
    </source>
</evidence>
<dbReference type="PANTHER" id="PTHR43649:SF33">
    <property type="entry name" value="POLYGALACTURONAN_RHAMNOGALACTURONAN-BINDING PROTEIN YTCQ"/>
    <property type="match status" value="1"/>
</dbReference>
<dbReference type="InterPro" id="IPR050490">
    <property type="entry name" value="Bact_solute-bd_prot1"/>
</dbReference>
<evidence type="ECO:0000256" key="3">
    <source>
        <dbReference type="ARBA" id="ARBA00023136"/>
    </source>
</evidence>
<feature type="chain" id="PRO_5046339265" evidence="6">
    <location>
        <begin position="30"/>
        <end position="417"/>
    </location>
</feature>